<sequence>MVIKILGLGSVILASDSLLAIRKKYPQARMVLLASKGVKAGIEPLGLFDEIWSTNDKNFFTLAKSGIGILFRTWKLKNLWVIDLEVYSRLTTIFSLWTLAPNRFGFLLSRVHFRNHLNTHNVYFNQFSSVEENYFSIARTLGITEKETFYFPGFDPAGRKNEASKPYLAINNTCSDLSLERKLPWDTLAAVCRWILENTNYRIALTGGPEDAQANDLFVRQYLADKQSGIENIAGKKSFRDYYQFLYQDCAVMLSIDSAPNHIARKLGLPTLSLWGPTRPEHLVSAEELKSGRHLVEYLAVACSPCIHHTEVLPCGGDNHCMKNILPANICLSLQTLLTNIKHAEYAPVA</sequence>
<evidence type="ECO:0000256" key="1">
    <source>
        <dbReference type="ARBA" id="ARBA00022676"/>
    </source>
</evidence>
<keyword evidence="1" id="KW-0328">Glycosyltransferase</keyword>
<proteinExistence type="predicted"/>
<comment type="caution">
    <text evidence="3">The sequence shown here is derived from an EMBL/GenBank/DDBJ whole genome shotgun (WGS) entry which is preliminary data.</text>
</comment>
<keyword evidence="2" id="KW-0808">Transferase</keyword>
<dbReference type="Pfam" id="PF01075">
    <property type="entry name" value="Glyco_transf_9"/>
    <property type="match status" value="1"/>
</dbReference>
<dbReference type="RefSeq" id="WP_200505659.1">
    <property type="nucleotide sequence ID" value="NZ_JAEHFX010000003.1"/>
</dbReference>
<dbReference type="Gene3D" id="3.40.50.2000">
    <property type="entry name" value="Glycogen Phosphorylase B"/>
    <property type="match status" value="2"/>
</dbReference>
<dbReference type="InterPro" id="IPR051199">
    <property type="entry name" value="LPS_LOS_Heptosyltrfase"/>
</dbReference>
<accession>A0ABS1C0Q0</accession>
<evidence type="ECO:0000256" key="2">
    <source>
        <dbReference type="ARBA" id="ARBA00022679"/>
    </source>
</evidence>
<protein>
    <submittedName>
        <fullName evidence="3">Glycosyltransferase family 9 protein</fullName>
    </submittedName>
</protein>
<keyword evidence="4" id="KW-1185">Reference proteome</keyword>
<dbReference type="SUPFAM" id="SSF53756">
    <property type="entry name" value="UDP-Glycosyltransferase/glycogen phosphorylase"/>
    <property type="match status" value="1"/>
</dbReference>
<dbReference type="CDD" id="cd03789">
    <property type="entry name" value="GT9_LPS_heptosyltransferase"/>
    <property type="match status" value="1"/>
</dbReference>
<gene>
    <name evidence="3" type="ORF">I5M27_07910</name>
</gene>
<evidence type="ECO:0000313" key="4">
    <source>
        <dbReference type="Proteomes" id="UP000644147"/>
    </source>
</evidence>
<dbReference type="InterPro" id="IPR002201">
    <property type="entry name" value="Glyco_trans_9"/>
</dbReference>
<name>A0ABS1C0Q0_9BACT</name>
<evidence type="ECO:0000313" key="3">
    <source>
        <dbReference type="EMBL" id="MBK0402908.1"/>
    </source>
</evidence>
<dbReference type="PANTHER" id="PTHR30160">
    <property type="entry name" value="TETRAACYLDISACCHARIDE 4'-KINASE-RELATED"/>
    <property type="match status" value="1"/>
</dbReference>
<dbReference type="EMBL" id="JAEHFX010000003">
    <property type="protein sequence ID" value="MBK0402908.1"/>
    <property type="molecule type" value="Genomic_DNA"/>
</dbReference>
<organism evidence="3 4">
    <name type="scientific">Adhaeribacter terrigena</name>
    <dbReference type="NCBI Taxonomy" id="2793070"/>
    <lineage>
        <taxon>Bacteria</taxon>
        <taxon>Pseudomonadati</taxon>
        <taxon>Bacteroidota</taxon>
        <taxon>Cytophagia</taxon>
        <taxon>Cytophagales</taxon>
        <taxon>Hymenobacteraceae</taxon>
        <taxon>Adhaeribacter</taxon>
    </lineage>
</organism>
<reference evidence="3 4" key="1">
    <citation type="submission" date="2020-12" db="EMBL/GenBank/DDBJ databases">
        <title>Bacterial novel species Adhaeribacter sp. BT258 isolated from soil.</title>
        <authorList>
            <person name="Jung H.-Y."/>
        </authorList>
    </citation>
    <scope>NUCLEOTIDE SEQUENCE [LARGE SCALE GENOMIC DNA]</scope>
    <source>
        <strain evidence="3 4">BT258</strain>
    </source>
</reference>
<dbReference type="Proteomes" id="UP000644147">
    <property type="component" value="Unassembled WGS sequence"/>
</dbReference>